<dbReference type="OrthoDB" id="4954137at2"/>
<accession>A0A4Q8ADE3</accession>
<protein>
    <submittedName>
        <fullName evidence="2">Uncharacterized protein</fullName>
    </submittedName>
</protein>
<keyword evidence="1" id="KW-0812">Transmembrane</keyword>
<comment type="caution">
    <text evidence="2">The sequence shown here is derived from an EMBL/GenBank/DDBJ whole genome shotgun (WGS) entry which is preliminary data.</text>
</comment>
<name>A0A4Q8ADE3_9MICC</name>
<proteinExistence type="predicted"/>
<feature type="transmembrane region" description="Helical" evidence="1">
    <location>
        <begin position="12"/>
        <end position="33"/>
    </location>
</feature>
<dbReference type="Proteomes" id="UP000292685">
    <property type="component" value="Unassembled WGS sequence"/>
</dbReference>
<feature type="transmembrane region" description="Helical" evidence="1">
    <location>
        <begin position="54"/>
        <end position="79"/>
    </location>
</feature>
<evidence type="ECO:0000313" key="3">
    <source>
        <dbReference type="Proteomes" id="UP000292685"/>
    </source>
</evidence>
<keyword evidence="1" id="KW-1133">Transmembrane helix</keyword>
<dbReference type="AlphaFoldDB" id="A0A4Q8ADE3"/>
<reference evidence="2 3" key="1">
    <citation type="submission" date="2019-02" db="EMBL/GenBank/DDBJ databases">
        <title>Sequencing the genomes of 1000 actinobacteria strains.</title>
        <authorList>
            <person name="Klenk H.-P."/>
        </authorList>
    </citation>
    <scope>NUCLEOTIDE SEQUENCE [LARGE SCALE GENOMIC DNA]</scope>
    <source>
        <strain evidence="2 3">DSM 17364</strain>
    </source>
</reference>
<sequence length="146" mass="15982">MYLDVDYLTPMLQVSVAILFVLAALPLCLHALARWIRFRREAEGRRTYALRSSIRIEAVVGGALVAATVVFAGFGLAGLTTAGENLQRNIHRAYPDVETIESYAWNGSAAVVDVVMTTGERHVSRQVTILADGRPLLDLPQDDAED</sequence>
<evidence type="ECO:0000256" key="1">
    <source>
        <dbReference type="SAM" id="Phobius"/>
    </source>
</evidence>
<dbReference type="EMBL" id="SHLA01000001">
    <property type="protein sequence ID" value="RZU61781.1"/>
    <property type="molecule type" value="Genomic_DNA"/>
</dbReference>
<keyword evidence="1" id="KW-0472">Membrane</keyword>
<evidence type="ECO:0000313" key="2">
    <source>
        <dbReference type="EMBL" id="RZU61781.1"/>
    </source>
</evidence>
<organism evidence="2 3">
    <name type="scientific">Zhihengliuella halotolerans</name>
    <dbReference type="NCBI Taxonomy" id="370736"/>
    <lineage>
        <taxon>Bacteria</taxon>
        <taxon>Bacillati</taxon>
        <taxon>Actinomycetota</taxon>
        <taxon>Actinomycetes</taxon>
        <taxon>Micrococcales</taxon>
        <taxon>Micrococcaceae</taxon>
        <taxon>Zhihengliuella</taxon>
    </lineage>
</organism>
<keyword evidence="3" id="KW-1185">Reference proteome</keyword>
<gene>
    <name evidence="2" type="ORF">EV380_1359</name>
</gene>
<dbReference type="RefSeq" id="WP_130450233.1">
    <property type="nucleotide sequence ID" value="NZ_SHLA01000001.1"/>
</dbReference>